<dbReference type="EMBL" id="MU001502">
    <property type="protein sequence ID" value="KAF2443504.1"/>
    <property type="molecule type" value="Genomic_DNA"/>
</dbReference>
<dbReference type="AlphaFoldDB" id="A0A9P4PID4"/>
<name>A0A9P4PID4_9PLEO</name>
<reference evidence="2" key="1">
    <citation type="journal article" date="2020" name="Stud. Mycol.">
        <title>101 Dothideomycetes genomes: a test case for predicting lifestyles and emergence of pathogens.</title>
        <authorList>
            <person name="Haridas S."/>
            <person name="Albert R."/>
            <person name="Binder M."/>
            <person name="Bloem J."/>
            <person name="Labutti K."/>
            <person name="Salamov A."/>
            <person name="Andreopoulos B."/>
            <person name="Baker S."/>
            <person name="Barry K."/>
            <person name="Bills G."/>
            <person name="Bluhm B."/>
            <person name="Cannon C."/>
            <person name="Castanera R."/>
            <person name="Culley D."/>
            <person name="Daum C."/>
            <person name="Ezra D."/>
            <person name="Gonzalez J."/>
            <person name="Henrissat B."/>
            <person name="Kuo A."/>
            <person name="Liang C."/>
            <person name="Lipzen A."/>
            <person name="Lutzoni F."/>
            <person name="Magnuson J."/>
            <person name="Mondo S."/>
            <person name="Nolan M."/>
            <person name="Ohm R."/>
            <person name="Pangilinan J."/>
            <person name="Park H.-J."/>
            <person name="Ramirez L."/>
            <person name="Alfaro M."/>
            <person name="Sun H."/>
            <person name="Tritt A."/>
            <person name="Yoshinaga Y."/>
            <person name="Zwiers L.-H."/>
            <person name="Turgeon B."/>
            <person name="Goodwin S."/>
            <person name="Spatafora J."/>
            <person name="Crous P."/>
            <person name="Grigoriev I."/>
        </authorList>
    </citation>
    <scope>NUCLEOTIDE SEQUENCE</scope>
    <source>
        <strain evidence="2">CBS 690.94</strain>
    </source>
</reference>
<organism evidence="2 3">
    <name type="scientific">Karstenula rhodostoma CBS 690.94</name>
    <dbReference type="NCBI Taxonomy" id="1392251"/>
    <lineage>
        <taxon>Eukaryota</taxon>
        <taxon>Fungi</taxon>
        <taxon>Dikarya</taxon>
        <taxon>Ascomycota</taxon>
        <taxon>Pezizomycotina</taxon>
        <taxon>Dothideomycetes</taxon>
        <taxon>Pleosporomycetidae</taxon>
        <taxon>Pleosporales</taxon>
        <taxon>Massarineae</taxon>
        <taxon>Didymosphaeriaceae</taxon>
        <taxon>Karstenula</taxon>
    </lineage>
</organism>
<comment type="caution">
    <text evidence="2">The sequence shown here is derived from an EMBL/GenBank/DDBJ whole genome shotgun (WGS) entry which is preliminary data.</text>
</comment>
<feature type="compositionally biased region" description="Basic residues" evidence="1">
    <location>
        <begin position="144"/>
        <end position="154"/>
    </location>
</feature>
<evidence type="ECO:0000256" key="1">
    <source>
        <dbReference type="SAM" id="MobiDB-lite"/>
    </source>
</evidence>
<proteinExistence type="predicted"/>
<gene>
    <name evidence="2" type="ORF">P171DRAFT_444917</name>
</gene>
<evidence type="ECO:0000313" key="3">
    <source>
        <dbReference type="Proteomes" id="UP000799764"/>
    </source>
</evidence>
<accession>A0A9P4PID4</accession>
<sequence length="179" mass="18359">MVRASDGNWQPQPGPMRPAMLQTASLPLHGMFCSERQGSGGSSGCGAPIGGGKHATRVSISGSSSPCARLGCESDSPVPFATRRVAWGDGCERQPSRGQAVHRTRGRGGGISEVAATPGLMRTGCQECVPFVITSPPMSASVRRGLRGRGRGRGRGQEKQSSAPAAAEAAADRSGTMAI</sequence>
<keyword evidence="3" id="KW-1185">Reference proteome</keyword>
<feature type="region of interest" description="Disordered" evidence="1">
    <location>
        <begin position="139"/>
        <end position="179"/>
    </location>
</feature>
<protein>
    <submittedName>
        <fullName evidence="2">Uncharacterized protein</fullName>
    </submittedName>
</protein>
<evidence type="ECO:0000313" key="2">
    <source>
        <dbReference type="EMBL" id="KAF2443504.1"/>
    </source>
</evidence>
<feature type="region of interest" description="Disordered" evidence="1">
    <location>
        <begin position="91"/>
        <end position="115"/>
    </location>
</feature>
<dbReference type="Proteomes" id="UP000799764">
    <property type="component" value="Unassembled WGS sequence"/>
</dbReference>